<evidence type="ECO:0000256" key="1">
    <source>
        <dbReference type="SAM" id="MobiDB-lite"/>
    </source>
</evidence>
<feature type="region of interest" description="Disordered" evidence="1">
    <location>
        <begin position="32"/>
        <end position="53"/>
    </location>
</feature>
<protein>
    <submittedName>
        <fullName evidence="2">Uncharacterized protein</fullName>
    </submittedName>
</protein>
<reference evidence="2" key="1">
    <citation type="journal article" date="2020" name="Stud. Mycol.">
        <title>101 Dothideomycetes genomes: a test case for predicting lifestyles and emergence of pathogens.</title>
        <authorList>
            <person name="Haridas S."/>
            <person name="Albert R."/>
            <person name="Binder M."/>
            <person name="Bloem J."/>
            <person name="Labutti K."/>
            <person name="Salamov A."/>
            <person name="Andreopoulos B."/>
            <person name="Baker S."/>
            <person name="Barry K."/>
            <person name="Bills G."/>
            <person name="Bluhm B."/>
            <person name="Cannon C."/>
            <person name="Castanera R."/>
            <person name="Culley D."/>
            <person name="Daum C."/>
            <person name="Ezra D."/>
            <person name="Gonzalez J."/>
            <person name="Henrissat B."/>
            <person name="Kuo A."/>
            <person name="Liang C."/>
            <person name="Lipzen A."/>
            <person name="Lutzoni F."/>
            <person name="Magnuson J."/>
            <person name="Mondo S."/>
            <person name="Nolan M."/>
            <person name="Ohm R."/>
            <person name="Pangilinan J."/>
            <person name="Park H.-J."/>
            <person name="Ramirez L."/>
            <person name="Alfaro M."/>
            <person name="Sun H."/>
            <person name="Tritt A."/>
            <person name="Yoshinaga Y."/>
            <person name="Zwiers L.-H."/>
            <person name="Turgeon B."/>
            <person name="Goodwin S."/>
            <person name="Spatafora J."/>
            <person name="Crous P."/>
            <person name="Grigoriev I."/>
        </authorList>
    </citation>
    <scope>NUCLEOTIDE SEQUENCE</scope>
    <source>
        <strain evidence="2">CBS 125425</strain>
    </source>
</reference>
<name>A0A9P4QV03_9PLEO</name>
<gene>
    <name evidence="2" type="ORF">EJ04DRAFT_512512</name>
</gene>
<dbReference type="Proteomes" id="UP000799444">
    <property type="component" value="Unassembled WGS sequence"/>
</dbReference>
<dbReference type="AlphaFoldDB" id="A0A9P4QV03"/>
<evidence type="ECO:0000313" key="2">
    <source>
        <dbReference type="EMBL" id="KAF2734388.1"/>
    </source>
</evidence>
<keyword evidence="3" id="KW-1185">Reference proteome</keyword>
<proteinExistence type="predicted"/>
<dbReference type="PROSITE" id="PS51257">
    <property type="entry name" value="PROKAR_LIPOPROTEIN"/>
    <property type="match status" value="1"/>
</dbReference>
<organism evidence="2 3">
    <name type="scientific">Polyplosphaeria fusca</name>
    <dbReference type="NCBI Taxonomy" id="682080"/>
    <lineage>
        <taxon>Eukaryota</taxon>
        <taxon>Fungi</taxon>
        <taxon>Dikarya</taxon>
        <taxon>Ascomycota</taxon>
        <taxon>Pezizomycotina</taxon>
        <taxon>Dothideomycetes</taxon>
        <taxon>Pleosporomycetidae</taxon>
        <taxon>Pleosporales</taxon>
        <taxon>Tetraplosphaeriaceae</taxon>
        <taxon>Polyplosphaeria</taxon>
    </lineage>
</organism>
<evidence type="ECO:0000313" key="3">
    <source>
        <dbReference type="Proteomes" id="UP000799444"/>
    </source>
</evidence>
<sequence length="53" mass="6006">MVRFSQPSFSHRRTVVSPVSPLLFSCSWPFSSSYQPLERQKDRGKAPIPRGGL</sequence>
<accession>A0A9P4QV03</accession>
<comment type="caution">
    <text evidence="2">The sequence shown here is derived from an EMBL/GenBank/DDBJ whole genome shotgun (WGS) entry which is preliminary data.</text>
</comment>
<dbReference type="EMBL" id="ML996148">
    <property type="protein sequence ID" value="KAF2734388.1"/>
    <property type="molecule type" value="Genomic_DNA"/>
</dbReference>